<dbReference type="InterPro" id="IPR000644">
    <property type="entry name" value="CBS_dom"/>
</dbReference>
<dbReference type="AlphaFoldDB" id="A0AAW1DL19"/>
<feature type="signal peptide" evidence="11">
    <location>
        <begin position="1"/>
        <end position="19"/>
    </location>
</feature>
<evidence type="ECO:0000256" key="11">
    <source>
        <dbReference type="SAM" id="SignalP"/>
    </source>
</evidence>
<dbReference type="InterPro" id="IPR044751">
    <property type="entry name" value="Ion_transp-like_CBS"/>
</dbReference>
<reference evidence="14 15" key="1">
    <citation type="submission" date="2022-12" db="EMBL/GenBank/DDBJ databases">
        <title>Chromosome-level genome assembly of true bugs.</title>
        <authorList>
            <person name="Ma L."/>
            <person name="Li H."/>
        </authorList>
    </citation>
    <scope>NUCLEOTIDE SEQUENCE [LARGE SCALE GENOMIC DNA]</scope>
    <source>
        <strain evidence="14">Lab_2022b</strain>
    </source>
</reference>
<evidence type="ECO:0000313" key="15">
    <source>
        <dbReference type="Proteomes" id="UP001461498"/>
    </source>
</evidence>
<dbReference type="FunFam" id="3.10.580.10:FF:000006">
    <property type="entry name" value="DUF21 and CBS domain protein"/>
    <property type="match status" value="1"/>
</dbReference>
<evidence type="ECO:0000256" key="2">
    <source>
        <dbReference type="ARBA" id="ARBA00010484"/>
    </source>
</evidence>
<feature type="transmembrane region" description="Helical" evidence="10">
    <location>
        <begin position="198"/>
        <end position="218"/>
    </location>
</feature>
<dbReference type="InterPro" id="IPR045095">
    <property type="entry name" value="ACDP"/>
</dbReference>
<dbReference type="Pfam" id="PF01595">
    <property type="entry name" value="CNNM"/>
    <property type="match status" value="1"/>
</dbReference>
<keyword evidence="15" id="KW-1185">Reference proteome</keyword>
<evidence type="ECO:0000256" key="6">
    <source>
        <dbReference type="ARBA" id="ARBA00023122"/>
    </source>
</evidence>
<feature type="transmembrane region" description="Helical" evidence="10">
    <location>
        <begin position="140"/>
        <end position="166"/>
    </location>
</feature>
<evidence type="ECO:0000256" key="4">
    <source>
        <dbReference type="ARBA" id="ARBA00022737"/>
    </source>
</evidence>
<dbReference type="GO" id="GO:0040018">
    <property type="term" value="P:positive regulation of multicellular organism growth"/>
    <property type="evidence" value="ECO:0007669"/>
    <property type="project" value="UniProtKB-ARBA"/>
</dbReference>
<feature type="chain" id="PRO_5043654245" evidence="11">
    <location>
        <begin position="20"/>
        <end position="667"/>
    </location>
</feature>
<sequence length="667" mass="76304">MNLMIVIVFTLNSISMTIGELQGYRIEKYSSSSRLEFDNNLIPMLREDEKASLRLMGDVSSYVAVALTEHTSSCNFLISNSESEVIKGGEGIAFTEITVPKSLKCEARIYFCMSDGKIWHHQGNENHLSFITYRKIIPDWIVAFVFPVFIFMSGLCSGMTVGLLSLDVTELEILNKAGTRRQQNYAHKILPIRKRTNFLLVTLSLGNVIFDTAFTLLTDSYLQSWYTIVIVTSVLLVFTDILPAAIFTRYALVTGANLIWFPYTLMYISFPISYPLGKFLDWLLGQDMTTYTKAQLKEVLEITDVPKQERDIIAGALEMHTKKVEEVMTRIEDIYMISSKAYLDYPTIAGIMGSGYSRIPVYEGERSNILAILFTKDLALLDPEDRIPVKALLKLSKIENLYIEVGTTLDSAFNTFKEDPLKRHLAFIYDPLEETNDGSKCILGLVTLEDIIEELVQFEIVDEFDIIIDNRSKRKREKSMWVSNFMSVFGRPTENKADFINSQIRIATFQFLASTVDKFHPDIISMKVLKRILKRDVIFRYDPRNKSESQDIFDQDANDDSFVMILEGRIEISIGKEKIKCESGPFFYFGLSNLDTEIDLNTHSDYKITPLGEVHYLRIPRDLYFAALRATEFEKTGQIPDLQHEPYPDLFYDDDDLEIFAKPSVSA</sequence>
<feature type="domain" description="CBS" evidence="12">
    <location>
        <begin position="395"/>
        <end position="463"/>
    </location>
</feature>
<dbReference type="InterPro" id="IPR046342">
    <property type="entry name" value="CBS_dom_sf"/>
</dbReference>
<proteinExistence type="inferred from homology"/>
<dbReference type="Pfam" id="PF25562">
    <property type="entry name" value="CNBH_CNNM2_C"/>
    <property type="match status" value="1"/>
</dbReference>
<dbReference type="GO" id="GO:1905941">
    <property type="term" value="P:positive regulation of gonad development"/>
    <property type="evidence" value="ECO:0007669"/>
    <property type="project" value="UniProtKB-ARBA"/>
</dbReference>
<dbReference type="PANTHER" id="PTHR12064">
    <property type="entry name" value="METAL TRANSPORTER CNNM"/>
    <property type="match status" value="1"/>
</dbReference>
<comment type="subcellular location">
    <subcellularLocation>
        <location evidence="1">Basolateral cell membrane</location>
        <topology evidence="1">Multi-pass membrane protein</topology>
    </subcellularLocation>
</comment>
<feature type="transmembrane region" description="Helical" evidence="10">
    <location>
        <begin position="224"/>
        <end position="243"/>
    </location>
</feature>
<accession>A0AAW1DL19</accession>
<dbReference type="CDD" id="cd04590">
    <property type="entry name" value="CBS_pair_CorC_HlyC_assoc"/>
    <property type="match status" value="1"/>
</dbReference>
<evidence type="ECO:0000256" key="9">
    <source>
        <dbReference type="PROSITE-ProRule" id="PRU01193"/>
    </source>
</evidence>
<evidence type="ECO:0000259" key="12">
    <source>
        <dbReference type="PROSITE" id="PS51371"/>
    </source>
</evidence>
<keyword evidence="4" id="KW-0677">Repeat</keyword>
<comment type="similarity">
    <text evidence="2">Belongs to the ACDP family.</text>
</comment>
<dbReference type="PANTHER" id="PTHR12064:SF94">
    <property type="entry name" value="UNEXTENDED PROTEIN"/>
    <property type="match status" value="1"/>
</dbReference>
<evidence type="ECO:0000256" key="8">
    <source>
        <dbReference type="PROSITE-ProRule" id="PRU00703"/>
    </source>
</evidence>
<dbReference type="GO" id="GO:0022857">
    <property type="term" value="F:transmembrane transporter activity"/>
    <property type="evidence" value="ECO:0007669"/>
    <property type="project" value="TreeGrafter"/>
</dbReference>
<dbReference type="EMBL" id="JAPXFL010000003">
    <property type="protein sequence ID" value="KAK9508980.1"/>
    <property type="molecule type" value="Genomic_DNA"/>
</dbReference>
<dbReference type="Gene3D" id="3.10.580.10">
    <property type="entry name" value="CBS-domain"/>
    <property type="match status" value="1"/>
</dbReference>
<gene>
    <name evidence="14" type="ORF">O3M35_006405</name>
</gene>
<dbReference type="GO" id="GO:0010960">
    <property type="term" value="P:magnesium ion homeostasis"/>
    <property type="evidence" value="ECO:0007669"/>
    <property type="project" value="InterPro"/>
</dbReference>
<dbReference type="SUPFAM" id="SSF54631">
    <property type="entry name" value="CBS-domain pair"/>
    <property type="match status" value="1"/>
</dbReference>
<organism evidence="14 15">
    <name type="scientific">Rhynocoris fuscipes</name>
    <dbReference type="NCBI Taxonomy" id="488301"/>
    <lineage>
        <taxon>Eukaryota</taxon>
        <taxon>Metazoa</taxon>
        <taxon>Ecdysozoa</taxon>
        <taxon>Arthropoda</taxon>
        <taxon>Hexapoda</taxon>
        <taxon>Insecta</taxon>
        <taxon>Pterygota</taxon>
        <taxon>Neoptera</taxon>
        <taxon>Paraneoptera</taxon>
        <taxon>Hemiptera</taxon>
        <taxon>Heteroptera</taxon>
        <taxon>Panheteroptera</taxon>
        <taxon>Cimicomorpha</taxon>
        <taxon>Reduviidae</taxon>
        <taxon>Harpactorinae</taxon>
        <taxon>Harpactorini</taxon>
        <taxon>Rhynocoris</taxon>
    </lineage>
</organism>
<dbReference type="InterPro" id="IPR002550">
    <property type="entry name" value="CNNM"/>
</dbReference>
<evidence type="ECO:0000313" key="14">
    <source>
        <dbReference type="EMBL" id="KAK9508980.1"/>
    </source>
</evidence>
<name>A0AAW1DL19_9HEMI</name>
<dbReference type="GO" id="GO:0015693">
    <property type="term" value="P:magnesium ion transport"/>
    <property type="evidence" value="ECO:0007669"/>
    <property type="project" value="UniProtKB-ARBA"/>
</dbReference>
<evidence type="ECO:0000256" key="3">
    <source>
        <dbReference type="ARBA" id="ARBA00022692"/>
    </source>
</evidence>
<comment type="caution">
    <text evidence="14">The sequence shown here is derived from an EMBL/GenBank/DDBJ whole genome shotgun (WGS) entry which is preliminary data.</text>
</comment>
<dbReference type="Proteomes" id="UP001461498">
    <property type="component" value="Unassembled WGS sequence"/>
</dbReference>
<evidence type="ECO:0000256" key="5">
    <source>
        <dbReference type="ARBA" id="ARBA00022989"/>
    </source>
</evidence>
<keyword evidence="5 9" id="KW-1133">Transmembrane helix</keyword>
<protein>
    <submittedName>
        <fullName evidence="14">Uncharacterized protein</fullName>
    </submittedName>
</protein>
<feature type="domain" description="CNNM transmembrane" evidence="13">
    <location>
        <begin position="135"/>
        <end position="317"/>
    </location>
</feature>
<keyword evidence="11" id="KW-0732">Signal</keyword>
<keyword evidence="3 9" id="KW-0812">Transmembrane</keyword>
<evidence type="ECO:0000256" key="1">
    <source>
        <dbReference type="ARBA" id="ARBA00004554"/>
    </source>
</evidence>
<evidence type="ECO:0000259" key="13">
    <source>
        <dbReference type="PROSITE" id="PS51846"/>
    </source>
</evidence>
<keyword evidence="7 9" id="KW-0472">Membrane</keyword>
<dbReference type="PROSITE" id="PS51371">
    <property type="entry name" value="CBS"/>
    <property type="match status" value="1"/>
</dbReference>
<dbReference type="PROSITE" id="PS51846">
    <property type="entry name" value="CNNM"/>
    <property type="match status" value="1"/>
</dbReference>
<dbReference type="GO" id="GO:0032026">
    <property type="term" value="P:response to magnesium ion"/>
    <property type="evidence" value="ECO:0007669"/>
    <property type="project" value="UniProtKB-ARBA"/>
</dbReference>
<dbReference type="InterPro" id="IPR018490">
    <property type="entry name" value="cNMP-bd_dom_sf"/>
</dbReference>
<evidence type="ECO:0000256" key="10">
    <source>
        <dbReference type="SAM" id="Phobius"/>
    </source>
</evidence>
<dbReference type="SUPFAM" id="SSF51206">
    <property type="entry name" value="cAMP-binding domain-like"/>
    <property type="match status" value="1"/>
</dbReference>
<evidence type="ECO:0000256" key="7">
    <source>
        <dbReference type="ARBA" id="ARBA00023136"/>
    </source>
</evidence>
<dbReference type="GO" id="GO:0008340">
    <property type="term" value="P:determination of adult lifespan"/>
    <property type="evidence" value="ECO:0007669"/>
    <property type="project" value="UniProtKB-ARBA"/>
</dbReference>
<keyword evidence="6 8" id="KW-0129">CBS domain</keyword>
<dbReference type="GO" id="GO:0016323">
    <property type="term" value="C:basolateral plasma membrane"/>
    <property type="evidence" value="ECO:0007669"/>
    <property type="project" value="UniProtKB-SubCell"/>
</dbReference>
<feature type="transmembrane region" description="Helical" evidence="10">
    <location>
        <begin position="250"/>
        <end position="270"/>
    </location>
</feature>